<dbReference type="EMBL" id="QDEB01069851">
    <property type="protein sequence ID" value="RZC35545.1"/>
    <property type="molecule type" value="Genomic_DNA"/>
</dbReference>
<feature type="non-terminal residue" evidence="3">
    <location>
        <position position="178"/>
    </location>
</feature>
<dbReference type="PANTHER" id="PTHR11161:SF0">
    <property type="entry name" value="O-ACYLTRANSFERASE LIKE PROTEIN"/>
    <property type="match status" value="1"/>
</dbReference>
<evidence type="ECO:0000313" key="3">
    <source>
        <dbReference type="EMBL" id="RZC35545.1"/>
    </source>
</evidence>
<sequence length="178" mass="20847">MFSGQYNQFVKIFSAISNGRHLLSKRTSQLELNCLHGIRFISVCYVMFGHRFMTGMLFPSINSLDLIDWILKYTSTVIIGGTICVDSFLLVSGMLVSYGFFETVTKNKRFNVFSFYIYRYIRITLPLSVAVIVYSSFIQHFGSGPLWRKTYLSMQLPCQYFWWSTLLHIQNYINPRYL</sequence>
<evidence type="ECO:0000313" key="4">
    <source>
        <dbReference type="Proteomes" id="UP000292052"/>
    </source>
</evidence>
<feature type="transmembrane region" description="Helical" evidence="1">
    <location>
        <begin position="73"/>
        <end position="100"/>
    </location>
</feature>
<dbReference type="InterPro" id="IPR052728">
    <property type="entry name" value="O2_lipid_transport_reg"/>
</dbReference>
<comment type="caution">
    <text evidence="3">The sequence shown here is derived from an EMBL/GenBank/DDBJ whole genome shotgun (WGS) entry which is preliminary data.</text>
</comment>
<dbReference type="OrthoDB" id="118951at2759"/>
<dbReference type="InterPro" id="IPR002656">
    <property type="entry name" value="Acyl_transf_3_dom"/>
</dbReference>
<feature type="transmembrane region" description="Helical" evidence="1">
    <location>
        <begin position="120"/>
        <end position="142"/>
    </location>
</feature>
<dbReference type="Proteomes" id="UP000292052">
    <property type="component" value="Unassembled WGS sequence"/>
</dbReference>
<keyword evidence="1" id="KW-0472">Membrane</keyword>
<name>A0A482VRR6_ASBVE</name>
<keyword evidence="1" id="KW-0812">Transmembrane</keyword>
<reference evidence="3 4" key="1">
    <citation type="submission" date="2017-03" db="EMBL/GenBank/DDBJ databases">
        <title>Genome of the blue death feigning beetle - Asbolus verrucosus.</title>
        <authorList>
            <person name="Rider S.D."/>
        </authorList>
    </citation>
    <scope>NUCLEOTIDE SEQUENCE [LARGE SCALE GENOMIC DNA]</scope>
    <source>
        <strain evidence="3">Butters</strain>
        <tissue evidence="3">Head and leg muscle</tissue>
    </source>
</reference>
<keyword evidence="1" id="KW-1133">Transmembrane helix</keyword>
<dbReference type="PANTHER" id="PTHR11161">
    <property type="entry name" value="O-ACYLTRANSFERASE"/>
    <property type="match status" value="1"/>
</dbReference>
<protein>
    <recommendedName>
        <fullName evidence="2">Acyltransferase 3 domain-containing protein</fullName>
    </recommendedName>
</protein>
<dbReference type="GO" id="GO:0016747">
    <property type="term" value="F:acyltransferase activity, transferring groups other than amino-acyl groups"/>
    <property type="evidence" value="ECO:0007669"/>
    <property type="project" value="InterPro"/>
</dbReference>
<keyword evidence="4" id="KW-1185">Reference proteome</keyword>
<evidence type="ECO:0000259" key="2">
    <source>
        <dbReference type="Pfam" id="PF01757"/>
    </source>
</evidence>
<accession>A0A482VRR6</accession>
<feature type="domain" description="Acyltransferase 3" evidence="2">
    <location>
        <begin position="34"/>
        <end position="164"/>
    </location>
</feature>
<dbReference type="STRING" id="1661398.A0A482VRR6"/>
<gene>
    <name evidence="3" type="ORF">BDFB_012601</name>
</gene>
<evidence type="ECO:0000256" key="1">
    <source>
        <dbReference type="SAM" id="Phobius"/>
    </source>
</evidence>
<dbReference type="Pfam" id="PF01757">
    <property type="entry name" value="Acyl_transf_3"/>
    <property type="match status" value="1"/>
</dbReference>
<organism evidence="3 4">
    <name type="scientific">Asbolus verrucosus</name>
    <name type="common">Desert ironclad beetle</name>
    <dbReference type="NCBI Taxonomy" id="1661398"/>
    <lineage>
        <taxon>Eukaryota</taxon>
        <taxon>Metazoa</taxon>
        <taxon>Ecdysozoa</taxon>
        <taxon>Arthropoda</taxon>
        <taxon>Hexapoda</taxon>
        <taxon>Insecta</taxon>
        <taxon>Pterygota</taxon>
        <taxon>Neoptera</taxon>
        <taxon>Endopterygota</taxon>
        <taxon>Coleoptera</taxon>
        <taxon>Polyphaga</taxon>
        <taxon>Cucujiformia</taxon>
        <taxon>Tenebrionidae</taxon>
        <taxon>Pimeliinae</taxon>
        <taxon>Asbolus</taxon>
    </lineage>
</organism>
<proteinExistence type="predicted"/>
<feature type="transmembrane region" description="Helical" evidence="1">
    <location>
        <begin position="30"/>
        <end position="53"/>
    </location>
</feature>
<dbReference type="AlphaFoldDB" id="A0A482VRR6"/>